<dbReference type="PANTHER" id="PTHR10763:SF26">
    <property type="entry name" value="CELL DIVISION CONTROL PROTEIN 6 HOMOLOG"/>
    <property type="match status" value="1"/>
</dbReference>
<proteinExistence type="inferred from homology"/>
<dbReference type="Gene3D" id="1.10.10.10">
    <property type="entry name" value="Winged helix-like DNA-binding domain superfamily/Winged helix DNA-binding domain"/>
    <property type="match status" value="1"/>
</dbReference>
<dbReference type="SUPFAM" id="SSF52540">
    <property type="entry name" value="P-loop containing nucleoside triphosphate hydrolases"/>
    <property type="match status" value="1"/>
</dbReference>
<dbReference type="PANTHER" id="PTHR10763">
    <property type="entry name" value="CELL DIVISION CONTROL PROTEIN 6-RELATED"/>
    <property type="match status" value="1"/>
</dbReference>
<feature type="region of interest" description="Disordered" evidence="6">
    <location>
        <begin position="124"/>
        <end position="143"/>
    </location>
</feature>
<dbReference type="Gene3D" id="3.40.50.300">
    <property type="entry name" value="P-loop containing nucleotide triphosphate hydrolases"/>
    <property type="match status" value="1"/>
</dbReference>
<keyword evidence="3" id="KW-0235">DNA replication</keyword>
<dbReference type="FunFam" id="3.40.50.300:FF:000547">
    <property type="entry name" value="Cell division control protein"/>
    <property type="match status" value="1"/>
</dbReference>
<feature type="compositionally biased region" description="Low complexity" evidence="6">
    <location>
        <begin position="131"/>
        <end position="140"/>
    </location>
</feature>
<dbReference type="GO" id="GO:0003688">
    <property type="term" value="F:DNA replication origin binding"/>
    <property type="evidence" value="ECO:0007669"/>
    <property type="project" value="TreeGrafter"/>
</dbReference>
<comment type="similarity">
    <text evidence="1 5">Belongs to the CDC6/cdc18 family.</text>
</comment>
<keyword evidence="9" id="KW-1185">Reference proteome</keyword>
<reference evidence="8 9" key="1">
    <citation type="submission" date="2023-11" db="EMBL/GenBank/DDBJ databases">
        <title>An acidophilic fungus is an integral part of prey digestion in a carnivorous sundew plant.</title>
        <authorList>
            <person name="Tsai I.J."/>
        </authorList>
    </citation>
    <scope>NUCLEOTIDE SEQUENCE [LARGE SCALE GENOMIC DNA]</scope>
    <source>
        <strain evidence="8">169a</strain>
    </source>
</reference>
<dbReference type="Pfam" id="PF22606">
    <property type="entry name" value="Cdc6-ORC-like_ATPase_lid"/>
    <property type="match status" value="1"/>
</dbReference>
<gene>
    <name evidence="8" type="ORF">R9X50_00396800</name>
</gene>
<dbReference type="InterPro" id="IPR054425">
    <property type="entry name" value="Cdc6_ORC1-like_ATPase_lid"/>
</dbReference>
<protein>
    <recommendedName>
        <fullName evidence="5">Cell division control protein</fullName>
    </recommendedName>
</protein>
<dbReference type="CDD" id="cd00009">
    <property type="entry name" value="AAA"/>
    <property type="match status" value="1"/>
</dbReference>
<accession>A0AAQ3M6Q3</accession>
<dbReference type="PIRSF" id="PIRSF001767">
    <property type="entry name" value="Cdc6"/>
    <property type="match status" value="1"/>
</dbReference>
<dbReference type="SMART" id="SM00382">
    <property type="entry name" value="AAA"/>
    <property type="match status" value="1"/>
</dbReference>
<evidence type="ECO:0000313" key="8">
    <source>
        <dbReference type="EMBL" id="WPH01133.1"/>
    </source>
</evidence>
<dbReference type="InterPro" id="IPR016314">
    <property type="entry name" value="Cdc6/18"/>
</dbReference>
<evidence type="ECO:0000313" key="9">
    <source>
        <dbReference type="Proteomes" id="UP001303373"/>
    </source>
</evidence>
<dbReference type="InterPro" id="IPR036388">
    <property type="entry name" value="WH-like_DNA-bd_sf"/>
</dbReference>
<dbReference type="InterPro" id="IPR050311">
    <property type="entry name" value="ORC1/CDC6"/>
</dbReference>
<dbReference type="Gene3D" id="1.10.8.60">
    <property type="match status" value="1"/>
</dbReference>
<feature type="region of interest" description="Disordered" evidence="6">
    <location>
        <begin position="559"/>
        <end position="580"/>
    </location>
</feature>
<dbReference type="InterPro" id="IPR003593">
    <property type="entry name" value="AAA+_ATPase"/>
</dbReference>
<dbReference type="InterPro" id="IPR027417">
    <property type="entry name" value="P-loop_NTPase"/>
</dbReference>
<dbReference type="GO" id="GO:0005634">
    <property type="term" value="C:nucleus"/>
    <property type="evidence" value="ECO:0007669"/>
    <property type="project" value="UniProtKB-SubCell"/>
</dbReference>
<feature type="domain" description="AAA+ ATPase" evidence="7">
    <location>
        <begin position="185"/>
        <end position="330"/>
    </location>
</feature>
<evidence type="ECO:0000256" key="2">
    <source>
        <dbReference type="ARBA" id="ARBA00022618"/>
    </source>
</evidence>
<evidence type="ECO:0000256" key="6">
    <source>
        <dbReference type="SAM" id="MobiDB-lite"/>
    </source>
</evidence>
<sequence length="618" mass="67700">MTIVLGKRSRGAEDTASAAVFTRSKRRLVVNETNDENENPFVTRRREESQEIEVEEETDLPAKRTRRSVPAKHVSPSKLDSHFRPAKPATIDIYHDGKSVCKTPTTPRHRDLQVKVPITPRHRLLLGGGTPRTPKTPSTPSNASSIYNKARQLFSRCSAPGKLIGREDEKREISSFIKNSIESSSAGCLYVSGPPGTGKSALISEVSQIYVESQQVKMAVVNCMSVRNARDLSQKLSEDLGLKENAGFSYLRSCFDGSNPSSENSKYLVVLDEVDCLVDMDLELLYNLFEWSMQPKSRLVLVGIANALDLTDRFLPRLKSRNIKPELLPFMPYSAAQIADVITTKLRSLCSGESQVVPFLHPAAIQFCAKKVASQTGDLRKAFDICKRAIELVEAEIREKDAAAALQTSPTKTPLMDNINLSSPPTPRSNARPISYTLESAPKATIAHMAKITALAFSNGTTQRLRTLNLQQKAVLCSLAALEKRKREVQVERTMFSTPTKNGNTTAPSIKQLFEAYCGLCTHEKLLHPLTNSEFRDVVSGLETLSLVSAVDGKNGSFTVPVTPSRTPSRRGNGGFGTTSVADDRRLASVVSFKELSGALDGPGAELLRDILEGDALV</sequence>
<evidence type="ECO:0000259" key="7">
    <source>
        <dbReference type="SMART" id="SM00382"/>
    </source>
</evidence>
<keyword evidence="2 8" id="KW-0132">Cell division</keyword>
<feature type="compositionally biased region" description="Acidic residues" evidence="6">
    <location>
        <begin position="50"/>
        <end position="59"/>
    </location>
</feature>
<organism evidence="8 9">
    <name type="scientific">Acrodontium crateriforme</name>
    <dbReference type="NCBI Taxonomy" id="150365"/>
    <lineage>
        <taxon>Eukaryota</taxon>
        <taxon>Fungi</taxon>
        <taxon>Dikarya</taxon>
        <taxon>Ascomycota</taxon>
        <taxon>Pezizomycotina</taxon>
        <taxon>Dothideomycetes</taxon>
        <taxon>Dothideomycetidae</taxon>
        <taxon>Mycosphaerellales</taxon>
        <taxon>Teratosphaeriaceae</taxon>
        <taxon>Acrodontium</taxon>
    </lineage>
</organism>
<dbReference type="GO" id="GO:0016887">
    <property type="term" value="F:ATP hydrolysis activity"/>
    <property type="evidence" value="ECO:0007669"/>
    <property type="project" value="InterPro"/>
</dbReference>
<dbReference type="GO" id="GO:0033314">
    <property type="term" value="P:mitotic DNA replication checkpoint signaling"/>
    <property type="evidence" value="ECO:0007669"/>
    <property type="project" value="TreeGrafter"/>
</dbReference>
<evidence type="ECO:0000256" key="1">
    <source>
        <dbReference type="ARBA" id="ARBA00006184"/>
    </source>
</evidence>
<feature type="region of interest" description="Disordered" evidence="6">
    <location>
        <begin position="32"/>
        <end position="84"/>
    </location>
</feature>
<evidence type="ECO:0000256" key="3">
    <source>
        <dbReference type="ARBA" id="ARBA00022705"/>
    </source>
</evidence>
<dbReference type="GO" id="GO:0006270">
    <property type="term" value="P:DNA replication initiation"/>
    <property type="evidence" value="ECO:0007669"/>
    <property type="project" value="UniProtKB-UniRule"/>
</dbReference>
<dbReference type="AlphaFoldDB" id="A0AAQ3M6Q3"/>
<dbReference type="EMBL" id="CP138584">
    <property type="protein sequence ID" value="WPH01133.1"/>
    <property type="molecule type" value="Genomic_DNA"/>
</dbReference>
<keyword evidence="4" id="KW-0131">Cell cycle</keyword>
<feature type="region of interest" description="Disordered" evidence="6">
    <location>
        <begin position="413"/>
        <end position="432"/>
    </location>
</feature>
<dbReference type="Proteomes" id="UP001303373">
    <property type="component" value="Chromosome 5"/>
</dbReference>
<dbReference type="InterPro" id="IPR049945">
    <property type="entry name" value="AAA_22"/>
</dbReference>
<dbReference type="GO" id="GO:0051301">
    <property type="term" value="P:cell division"/>
    <property type="evidence" value="ECO:0007669"/>
    <property type="project" value="UniProtKB-UniRule"/>
</dbReference>
<name>A0AAQ3M6Q3_9PEZI</name>
<evidence type="ECO:0000256" key="4">
    <source>
        <dbReference type="ARBA" id="ARBA00023306"/>
    </source>
</evidence>
<dbReference type="Pfam" id="PF13401">
    <property type="entry name" value="AAA_22"/>
    <property type="match status" value="1"/>
</dbReference>
<evidence type="ECO:0000256" key="5">
    <source>
        <dbReference type="PIRNR" id="PIRNR001767"/>
    </source>
</evidence>